<evidence type="ECO:0008006" key="5">
    <source>
        <dbReference type="Google" id="ProtNLM"/>
    </source>
</evidence>
<dbReference type="AlphaFoldDB" id="A0A1I2IUH9"/>
<proteinExistence type="predicted"/>
<reference evidence="3 4" key="1">
    <citation type="submission" date="2016-10" db="EMBL/GenBank/DDBJ databases">
        <authorList>
            <person name="de Groot N.N."/>
        </authorList>
    </citation>
    <scope>NUCLEOTIDE SEQUENCE [LARGE SCALE GENOMIC DNA]</scope>
    <source>
        <strain evidence="3 4">DSM 43019</strain>
    </source>
</reference>
<evidence type="ECO:0000256" key="2">
    <source>
        <dbReference type="SAM" id="SignalP"/>
    </source>
</evidence>
<keyword evidence="2" id="KW-0732">Signal</keyword>
<feature type="signal peptide" evidence="2">
    <location>
        <begin position="1"/>
        <end position="29"/>
    </location>
</feature>
<protein>
    <recommendedName>
        <fullName evidence="5">DUF3500 domain-containing protein</fullName>
    </recommendedName>
</protein>
<sequence>MKLKTRWRGVATVATAVALVGAGIATADAGTTGKDTGPARTTAIKDPTGGRTGLPGLVNAANAFLATLSDDQKTEVLLEFTEENATAWSNLPCAGTCRPGIELGSLTETQLAAADAVLKAAAGTGRGTGFDQIEDIVAADDILAADAGGSVPGGTPPSSGASAAPAPSGSAGGPPPGGGMGLTYGSGYYYLAFLGTPSVDGTWQLDFGGHHLATHLTYMKGKAVSASPFFIGVEPISYTDDSGATVESMKAQKTAMAALTASLTTKQLATATLDQSFGDVLVGPGEDGQFPETKVGIAVKSLTPKQKKLVLAAIKPWVANADDATTQQLLKIYERELDQTFVALSGGTALDTHGDYVRIDGPSVWVEFIARQGSSTPTRSTTTPSTATTPATTVASSTSDRDATRPRQPGTPETWNRPVTLMPERPRPSRAGLSPIFSGGRRADRSRAGRRAEVSSAGQPVECGPPGRGVECGRAGRGVECGPPAEVSSVGGRADVSSAAGGQTS</sequence>
<feature type="compositionally biased region" description="Low complexity" evidence="1">
    <location>
        <begin position="374"/>
        <end position="398"/>
    </location>
</feature>
<feature type="compositionally biased region" description="Basic and acidic residues" evidence="1">
    <location>
        <begin position="441"/>
        <end position="453"/>
    </location>
</feature>
<feature type="region of interest" description="Disordered" evidence="1">
    <location>
        <begin position="148"/>
        <end position="174"/>
    </location>
</feature>
<dbReference type="Pfam" id="PF12006">
    <property type="entry name" value="DUF3500"/>
    <property type="match status" value="1"/>
</dbReference>
<feature type="region of interest" description="Disordered" evidence="1">
    <location>
        <begin position="29"/>
        <end position="50"/>
    </location>
</feature>
<feature type="compositionally biased region" description="Low complexity" evidence="1">
    <location>
        <begin position="29"/>
        <end position="39"/>
    </location>
</feature>
<dbReference type="STRING" id="35752.SAMN05421541_110450"/>
<evidence type="ECO:0000313" key="3">
    <source>
        <dbReference type="EMBL" id="SFF45390.1"/>
    </source>
</evidence>
<dbReference type="RefSeq" id="WP_203779496.1">
    <property type="nucleotide sequence ID" value="NZ_BOMT01000054.1"/>
</dbReference>
<dbReference type="InterPro" id="IPR021889">
    <property type="entry name" value="DUF3500"/>
</dbReference>
<keyword evidence="4" id="KW-1185">Reference proteome</keyword>
<organism evidence="3 4">
    <name type="scientific">Actinoplanes philippinensis</name>
    <dbReference type="NCBI Taxonomy" id="35752"/>
    <lineage>
        <taxon>Bacteria</taxon>
        <taxon>Bacillati</taxon>
        <taxon>Actinomycetota</taxon>
        <taxon>Actinomycetes</taxon>
        <taxon>Micromonosporales</taxon>
        <taxon>Micromonosporaceae</taxon>
        <taxon>Actinoplanes</taxon>
    </lineage>
</organism>
<accession>A0A1I2IUH9</accession>
<evidence type="ECO:0000256" key="1">
    <source>
        <dbReference type="SAM" id="MobiDB-lite"/>
    </source>
</evidence>
<gene>
    <name evidence="3" type="ORF">SAMN05421541_110450</name>
</gene>
<feature type="region of interest" description="Disordered" evidence="1">
    <location>
        <begin position="372"/>
        <end position="505"/>
    </location>
</feature>
<feature type="chain" id="PRO_5038611153" description="DUF3500 domain-containing protein" evidence="2">
    <location>
        <begin position="30"/>
        <end position="505"/>
    </location>
</feature>
<dbReference type="PANTHER" id="PTHR37489">
    <property type="entry name" value="DUF3500 DOMAIN-CONTAINING PROTEIN"/>
    <property type="match status" value="1"/>
</dbReference>
<feature type="compositionally biased region" description="Low complexity" evidence="1">
    <location>
        <begin position="156"/>
        <end position="169"/>
    </location>
</feature>
<dbReference type="EMBL" id="FONV01000010">
    <property type="protein sequence ID" value="SFF45390.1"/>
    <property type="molecule type" value="Genomic_DNA"/>
</dbReference>
<dbReference type="PANTHER" id="PTHR37489:SF1">
    <property type="entry name" value="DUF3500 DOMAIN-CONTAINING PROTEIN"/>
    <property type="match status" value="1"/>
</dbReference>
<name>A0A1I2IUH9_9ACTN</name>
<dbReference type="Proteomes" id="UP000199645">
    <property type="component" value="Unassembled WGS sequence"/>
</dbReference>
<evidence type="ECO:0000313" key="4">
    <source>
        <dbReference type="Proteomes" id="UP000199645"/>
    </source>
</evidence>